<proteinExistence type="predicted"/>
<evidence type="ECO:0000313" key="3">
    <source>
        <dbReference type="EMBL" id="KAF5573438.1"/>
    </source>
</evidence>
<evidence type="ECO:0000313" key="4">
    <source>
        <dbReference type="Proteomes" id="UP000546213"/>
    </source>
</evidence>
<dbReference type="AlphaFoldDB" id="A0A8H5KIR6"/>
<sequence>MRPLTLSTALLALMPLGVLSAAVPADEASSREVIFEEVQEGGVIFRAYAADNATDVPEQAPALEKRGCNSGANFPSNDAIKLKNNLQNSNPDQLSNLPARSILEWSLGDAKICVFNKYFFDNTHIKRWEAGWVTGYIKDSCCGGNSQCSAQRGDDELDEIFQLDEVWETPWEEPIGDQNGMVLVDARQYAAFLKWQAGNLEGESANPSLEAKGKFTDVSEKKENTDPTQLEKMGIPHEFQHILKRLEMSQLRDNDMKIIKFIKLLEKVKKKDDEKRQKSSHNCRN</sequence>
<keyword evidence="4" id="KW-1185">Reference proteome</keyword>
<gene>
    <name evidence="3" type="ORF">FPCIR_13975</name>
</gene>
<dbReference type="EMBL" id="JAAOAS010000612">
    <property type="protein sequence ID" value="KAF5573438.1"/>
    <property type="molecule type" value="Genomic_DNA"/>
</dbReference>
<feature type="signal peptide" evidence="2">
    <location>
        <begin position="1"/>
        <end position="21"/>
    </location>
</feature>
<keyword evidence="2" id="KW-0732">Signal</keyword>
<feature type="region of interest" description="Disordered" evidence="1">
    <location>
        <begin position="206"/>
        <end position="227"/>
    </location>
</feature>
<evidence type="ECO:0000256" key="1">
    <source>
        <dbReference type="SAM" id="MobiDB-lite"/>
    </source>
</evidence>
<evidence type="ECO:0000256" key="2">
    <source>
        <dbReference type="SAM" id="SignalP"/>
    </source>
</evidence>
<feature type="compositionally biased region" description="Basic and acidic residues" evidence="1">
    <location>
        <begin position="211"/>
        <end position="225"/>
    </location>
</feature>
<dbReference type="OrthoDB" id="5043970at2759"/>
<reference evidence="3 4" key="1">
    <citation type="submission" date="2020-05" db="EMBL/GenBank/DDBJ databases">
        <title>Identification and distribution of gene clusters putatively required for synthesis of sphingolipid metabolism inhibitors in phylogenetically diverse species of the filamentous fungus Fusarium.</title>
        <authorList>
            <person name="Kim H.-S."/>
            <person name="Busman M."/>
            <person name="Brown D.W."/>
            <person name="Divon H."/>
            <person name="Uhlig S."/>
            <person name="Proctor R.H."/>
        </authorList>
    </citation>
    <scope>NUCLEOTIDE SEQUENCE [LARGE SCALE GENOMIC DNA]</scope>
    <source>
        <strain evidence="3 4">NRRL 36939</strain>
    </source>
</reference>
<comment type="caution">
    <text evidence="3">The sequence shown here is derived from an EMBL/GenBank/DDBJ whole genome shotgun (WGS) entry which is preliminary data.</text>
</comment>
<feature type="chain" id="PRO_5034107856" evidence="2">
    <location>
        <begin position="22"/>
        <end position="285"/>
    </location>
</feature>
<dbReference type="Proteomes" id="UP000546213">
    <property type="component" value="Unassembled WGS sequence"/>
</dbReference>
<name>A0A8H5KIR6_9HYPO</name>
<protein>
    <submittedName>
        <fullName evidence="3">Uncharacterized protein</fullName>
    </submittedName>
</protein>
<organism evidence="3 4">
    <name type="scientific">Fusarium pseudocircinatum</name>
    <dbReference type="NCBI Taxonomy" id="56676"/>
    <lineage>
        <taxon>Eukaryota</taxon>
        <taxon>Fungi</taxon>
        <taxon>Dikarya</taxon>
        <taxon>Ascomycota</taxon>
        <taxon>Pezizomycotina</taxon>
        <taxon>Sordariomycetes</taxon>
        <taxon>Hypocreomycetidae</taxon>
        <taxon>Hypocreales</taxon>
        <taxon>Nectriaceae</taxon>
        <taxon>Fusarium</taxon>
        <taxon>Fusarium fujikuroi species complex</taxon>
    </lineage>
</organism>
<accession>A0A8H5KIR6</accession>